<keyword evidence="2" id="KW-1185">Reference proteome</keyword>
<dbReference type="EMBL" id="NMTQ01000027">
    <property type="protein sequence ID" value="PDX58585.1"/>
    <property type="molecule type" value="Genomic_DNA"/>
</dbReference>
<organism evidence="1 2">
    <name type="scientific">Faecalibacterium langellae</name>
    <dbReference type="NCBI Taxonomy" id="3435293"/>
    <lineage>
        <taxon>Bacteria</taxon>
        <taxon>Bacillati</taxon>
        <taxon>Bacillota</taxon>
        <taxon>Clostridia</taxon>
        <taxon>Eubacteriales</taxon>
        <taxon>Oscillospiraceae</taxon>
        <taxon>Faecalibacterium</taxon>
    </lineage>
</organism>
<comment type="caution">
    <text evidence="1">The sequence shown here is derived from an EMBL/GenBank/DDBJ whole genome shotgun (WGS) entry which is preliminary data.</text>
</comment>
<reference evidence="1 2" key="1">
    <citation type="journal article" date="2017" name="Front. Microbiol.">
        <title>New Insights into the Diversity of the Genus Faecalibacterium.</title>
        <authorList>
            <person name="Benevides L."/>
            <person name="Burman S."/>
            <person name="Martin R."/>
            <person name="Robert V."/>
            <person name="Thomas M."/>
            <person name="Miquel S."/>
            <person name="Chain F."/>
            <person name="Sokol H."/>
            <person name="Bermudez-Humaran L.G."/>
            <person name="Morrison M."/>
            <person name="Langella P."/>
            <person name="Azevedo V.A."/>
            <person name="Chatel J.M."/>
            <person name="Soares S."/>
        </authorList>
    </citation>
    <scope>NUCLEOTIDE SEQUENCE [LARGE SCALE GENOMIC DNA]</scope>
    <source>
        <strain evidence="2">CNCM I-4540</strain>
    </source>
</reference>
<name>A0A2A6ZAZ8_9FIRM</name>
<evidence type="ECO:0000313" key="1">
    <source>
        <dbReference type="EMBL" id="PDX58585.1"/>
    </source>
</evidence>
<evidence type="ECO:0000313" key="2">
    <source>
        <dbReference type="Proteomes" id="UP000220752"/>
    </source>
</evidence>
<gene>
    <name evidence="1" type="ORF">CGS46_07635</name>
</gene>
<accession>A0A2A6ZAZ8</accession>
<dbReference type="AlphaFoldDB" id="A0A2A6ZAZ8"/>
<dbReference type="RefSeq" id="WP_097777319.1">
    <property type="nucleotide sequence ID" value="NZ_WQOK01000023.1"/>
</dbReference>
<sequence>MASNHNVLSVGELQEWLNKKADIEEVKLTDFSDAFAKMLNYNALNCLLNNGAITDSTQLKFRLYHLRNTDQNAPYYNIPDSDSYIYVVFEQETGYMVSNCAKLQWELTIARGVSDFDIEHRTIRFLEYQASISHLNLKEY</sequence>
<protein>
    <submittedName>
        <fullName evidence="1">Uncharacterized protein</fullName>
    </submittedName>
</protein>
<proteinExistence type="predicted"/>
<dbReference type="OrthoDB" id="2081066at2"/>
<dbReference type="Proteomes" id="UP000220752">
    <property type="component" value="Unassembled WGS sequence"/>
</dbReference>